<keyword evidence="1" id="KW-0732">Signal</keyword>
<organism evidence="2">
    <name type="scientific">Ixodes ricinus</name>
    <name type="common">Common tick</name>
    <name type="synonym">Acarus ricinus</name>
    <dbReference type="NCBI Taxonomy" id="34613"/>
    <lineage>
        <taxon>Eukaryota</taxon>
        <taxon>Metazoa</taxon>
        <taxon>Ecdysozoa</taxon>
        <taxon>Arthropoda</taxon>
        <taxon>Chelicerata</taxon>
        <taxon>Arachnida</taxon>
        <taxon>Acari</taxon>
        <taxon>Parasitiformes</taxon>
        <taxon>Ixodida</taxon>
        <taxon>Ixodoidea</taxon>
        <taxon>Ixodidae</taxon>
        <taxon>Ixodinae</taxon>
        <taxon>Ixodes</taxon>
    </lineage>
</organism>
<name>A0A147BUA3_IXORI</name>
<proteinExistence type="predicted"/>
<evidence type="ECO:0000256" key="1">
    <source>
        <dbReference type="SAM" id="SignalP"/>
    </source>
</evidence>
<feature type="signal peptide" evidence="1">
    <location>
        <begin position="1"/>
        <end position="22"/>
    </location>
</feature>
<dbReference type="AlphaFoldDB" id="A0A147BUA3"/>
<feature type="chain" id="PRO_5007542900" evidence="1">
    <location>
        <begin position="23"/>
        <end position="71"/>
    </location>
</feature>
<sequence>MLNLQRLVFALAFCLQIPHVCSLCVKSLVKQNILIFFNFLRSSVPSAITSCRYRIDFFFLLMMQNVGHVGT</sequence>
<accession>A0A147BUA3</accession>
<dbReference type="EMBL" id="GEGO01001040">
    <property type="protein sequence ID" value="JAR94364.1"/>
    <property type="molecule type" value="Transcribed_RNA"/>
</dbReference>
<evidence type="ECO:0000313" key="2">
    <source>
        <dbReference type="EMBL" id="JAR94364.1"/>
    </source>
</evidence>
<protein>
    <submittedName>
        <fullName evidence="2">Putative secreted protein</fullName>
    </submittedName>
</protein>
<reference evidence="2" key="1">
    <citation type="journal article" date="2018" name="PLoS Negl. Trop. Dis.">
        <title>Sialome diversity of ticks revealed by RNAseq of single tick salivary glands.</title>
        <authorList>
            <person name="Perner J."/>
            <person name="Kropackova S."/>
            <person name="Kopacek P."/>
            <person name="Ribeiro J.M."/>
        </authorList>
    </citation>
    <scope>NUCLEOTIDE SEQUENCE</scope>
    <source>
        <strain evidence="2">Siblings of single egg batch collected in Ceske Budejovice</strain>
        <tissue evidence="2">Salivary glands</tissue>
    </source>
</reference>